<dbReference type="InterPro" id="IPR052710">
    <property type="entry name" value="CAAX_protease"/>
</dbReference>
<dbReference type="RefSeq" id="WP_277426395.1">
    <property type="nucleotide sequence ID" value="NZ_JAOZFC020000003.1"/>
</dbReference>
<name>A0ABT6D4W8_9LACO</name>
<sequence>MKLTYKSKISLLLIISYVVIELLVVVRDKGFGLFGRALGLLQNDGPTLLGAVIYFVYALALSVLPLYIIKNWRSIKFHFRLRQDIDWLSLALLFLTFAWSFRDQIADTITNLPKTSLSETIYNILMGSQPGFFEEFLVRGTLLVLLVTILKNGKYKAINVALLSSIVFGLLHLINFIGGGQGLLETVQQVLYAVVLGLIFTVMYYRTGSLWVPIFWHALLDSTYNFSSAGGTSSWWDLITAFLPVFIVSIWMLRPSMNETNLAKFNTND</sequence>
<evidence type="ECO:0000256" key="2">
    <source>
        <dbReference type="SAM" id="Phobius"/>
    </source>
</evidence>
<feature type="domain" description="CAAX prenyl protease 2/Lysostaphin resistance protein A-like" evidence="3">
    <location>
        <begin position="124"/>
        <end position="222"/>
    </location>
</feature>
<proteinExistence type="inferred from homology"/>
<feature type="transmembrane region" description="Helical" evidence="2">
    <location>
        <begin position="9"/>
        <end position="27"/>
    </location>
</feature>
<feature type="transmembrane region" description="Helical" evidence="2">
    <location>
        <begin position="47"/>
        <end position="69"/>
    </location>
</feature>
<evidence type="ECO:0000256" key="1">
    <source>
        <dbReference type="ARBA" id="ARBA00009067"/>
    </source>
</evidence>
<keyword evidence="5" id="KW-1185">Reference proteome</keyword>
<comment type="caution">
    <text evidence="4">The sequence shown here is derived from an EMBL/GenBank/DDBJ whole genome shotgun (WGS) entry which is preliminary data.</text>
</comment>
<feature type="transmembrane region" description="Helical" evidence="2">
    <location>
        <begin position="234"/>
        <end position="253"/>
    </location>
</feature>
<feature type="transmembrane region" description="Helical" evidence="2">
    <location>
        <begin position="157"/>
        <end position="178"/>
    </location>
</feature>
<keyword evidence="2" id="KW-0472">Membrane</keyword>
<dbReference type="PANTHER" id="PTHR36435">
    <property type="entry name" value="SLR1288 PROTEIN"/>
    <property type="match status" value="1"/>
</dbReference>
<dbReference type="Pfam" id="PF02517">
    <property type="entry name" value="Rce1-like"/>
    <property type="match status" value="1"/>
</dbReference>
<dbReference type="Proteomes" id="UP001146336">
    <property type="component" value="Unassembled WGS sequence"/>
</dbReference>
<dbReference type="PANTHER" id="PTHR36435:SF1">
    <property type="entry name" value="CAAX AMINO TERMINAL PROTEASE FAMILY PROTEIN"/>
    <property type="match status" value="1"/>
</dbReference>
<accession>A0ABT6D4W8</accession>
<keyword evidence="2" id="KW-1133">Transmembrane helix</keyword>
<evidence type="ECO:0000313" key="4">
    <source>
        <dbReference type="EMBL" id="MDF9300579.1"/>
    </source>
</evidence>
<evidence type="ECO:0000313" key="5">
    <source>
        <dbReference type="Proteomes" id="UP001146336"/>
    </source>
</evidence>
<dbReference type="EMBL" id="JAOZFC020000003">
    <property type="protein sequence ID" value="MDF9300579.1"/>
    <property type="molecule type" value="Genomic_DNA"/>
</dbReference>
<gene>
    <name evidence="4" type="ORF">OIT47_009900</name>
</gene>
<comment type="similarity">
    <text evidence="1">Belongs to the UPF0177 family.</text>
</comment>
<reference evidence="4" key="1">
    <citation type="submission" date="2023-03" db="EMBL/GenBank/DDBJ databases">
        <title>Comparative genomics of Weissella fermenti BK2, and weissella type species.</title>
        <authorList>
            <person name="Lee J.K."/>
            <person name="Baek J.H."/>
            <person name="Kim J.M."/>
            <person name="Choi D.G."/>
            <person name="Jeon C.O."/>
        </authorList>
    </citation>
    <scope>NUCLEOTIDE SEQUENCE</scope>
    <source>
        <strain evidence="4">BK2</strain>
    </source>
</reference>
<keyword evidence="2" id="KW-0812">Transmembrane</keyword>
<feature type="transmembrane region" description="Helical" evidence="2">
    <location>
        <begin position="190"/>
        <end position="214"/>
    </location>
</feature>
<organism evidence="4 5">
    <name type="scientific">Weissella fermenti</name>
    <dbReference type="NCBI Taxonomy" id="2987699"/>
    <lineage>
        <taxon>Bacteria</taxon>
        <taxon>Bacillati</taxon>
        <taxon>Bacillota</taxon>
        <taxon>Bacilli</taxon>
        <taxon>Lactobacillales</taxon>
        <taxon>Lactobacillaceae</taxon>
        <taxon>Weissella</taxon>
    </lineage>
</organism>
<feature type="transmembrane region" description="Helical" evidence="2">
    <location>
        <begin position="85"/>
        <end position="102"/>
    </location>
</feature>
<evidence type="ECO:0000259" key="3">
    <source>
        <dbReference type="Pfam" id="PF02517"/>
    </source>
</evidence>
<protein>
    <submittedName>
        <fullName evidence="4">Type II CAAX endopeptidase family protein</fullName>
    </submittedName>
</protein>
<dbReference type="InterPro" id="IPR003675">
    <property type="entry name" value="Rce1/LyrA-like_dom"/>
</dbReference>